<dbReference type="InterPro" id="IPR011042">
    <property type="entry name" value="6-blade_b-propeller_TolB-like"/>
</dbReference>
<dbReference type="Proteomes" id="UP000223913">
    <property type="component" value="Unassembled WGS sequence"/>
</dbReference>
<evidence type="ECO:0000256" key="4">
    <source>
        <dbReference type="PROSITE-ProRule" id="PRU00433"/>
    </source>
</evidence>
<protein>
    <submittedName>
        <fullName evidence="6">Dehydrogenase</fullName>
    </submittedName>
</protein>
<comment type="caution">
    <text evidence="6">The sequence shown here is derived from an EMBL/GenBank/DDBJ whole genome shotgun (WGS) entry which is preliminary data.</text>
</comment>
<dbReference type="InterPro" id="IPR013427">
    <property type="entry name" value="Haem-bd_dom_put"/>
</dbReference>
<evidence type="ECO:0000256" key="2">
    <source>
        <dbReference type="ARBA" id="ARBA00022723"/>
    </source>
</evidence>
<dbReference type="InterPro" id="IPR013428">
    <property type="entry name" value="Membrane-bound_put_N"/>
</dbReference>
<dbReference type="PANTHER" id="PTHR33546:SF1">
    <property type="entry name" value="LARGE, MULTIFUNCTIONAL SECRETED PROTEIN"/>
    <property type="match status" value="1"/>
</dbReference>
<dbReference type="InterPro" id="IPR011041">
    <property type="entry name" value="Quinoprot_gluc/sorb_DH_b-prop"/>
</dbReference>
<dbReference type="Gene3D" id="1.10.760.10">
    <property type="entry name" value="Cytochrome c-like domain"/>
    <property type="match status" value="1"/>
</dbReference>
<organism evidence="6 7">
    <name type="scientific">Flavilitoribacter nigricans (strain ATCC 23147 / DSM 23189 / NBRC 102662 / NCIMB 1420 / SS-2)</name>
    <name type="common">Lewinella nigricans</name>
    <dbReference type="NCBI Taxonomy" id="1122177"/>
    <lineage>
        <taxon>Bacteria</taxon>
        <taxon>Pseudomonadati</taxon>
        <taxon>Bacteroidota</taxon>
        <taxon>Saprospiria</taxon>
        <taxon>Saprospirales</taxon>
        <taxon>Lewinellaceae</taxon>
        <taxon>Flavilitoribacter</taxon>
    </lineage>
</organism>
<dbReference type="InterPro" id="IPR036909">
    <property type="entry name" value="Cyt_c-like_dom_sf"/>
</dbReference>
<reference evidence="6 7" key="1">
    <citation type="submission" date="2017-10" db="EMBL/GenBank/DDBJ databases">
        <title>The draft genome sequence of Lewinella nigricans NBRC 102662.</title>
        <authorList>
            <person name="Wang K."/>
        </authorList>
    </citation>
    <scope>NUCLEOTIDE SEQUENCE [LARGE SCALE GENOMIC DNA]</scope>
    <source>
        <strain evidence="6 7">NBRC 102662</strain>
    </source>
</reference>
<dbReference type="EMBL" id="PDUD01000010">
    <property type="protein sequence ID" value="PHN07299.1"/>
    <property type="molecule type" value="Genomic_DNA"/>
</dbReference>
<dbReference type="GO" id="GO:0009055">
    <property type="term" value="F:electron transfer activity"/>
    <property type="evidence" value="ECO:0007669"/>
    <property type="project" value="InterPro"/>
</dbReference>
<accession>A0A2D0NGK0</accession>
<dbReference type="Gene3D" id="2.120.10.30">
    <property type="entry name" value="TolB, C-terminal domain"/>
    <property type="match status" value="1"/>
</dbReference>
<evidence type="ECO:0000256" key="1">
    <source>
        <dbReference type="ARBA" id="ARBA00022617"/>
    </source>
</evidence>
<dbReference type="PROSITE" id="PS51257">
    <property type="entry name" value="PROKAR_LIPOPROTEIN"/>
    <property type="match status" value="1"/>
</dbReference>
<keyword evidence="7" id="KW-1185">Reference proteome</keyword>
<keyword evidence="2 4" id="KW-0479">Metal-binding</keyword>
<dbReference type="GO" id="GO:0020037">
    <property type="term" value="F:heme binding"/>
    <property type="evidence" value="ECO:0007669"/>
    <property type="project" value="InterPro"/>
</dbReference>
<dbReference type="PANTHER" id="PTHR33546">
    <property type="entry name" value="LARGE, MULTIFUNCTIONAL SECRETED PROTEIN-RELATED"/>
    <property type="match status" value="1"/>
</dbReference>
<dbReference type="OrthoDB" id="9770043at2"/>
<dbReference type="SUPFAM" id="SSF46626">
    <property type="entry name" value="Cytochrome c"/>
    <property type="match status" value="1"/>
</dbReference>
<dbReference type="PROSITE" id="PS51007">
    <property type="entry name" value="CYTC"/>
    <property type="match status" value="1"/>
</dbReference>
<feature type="domain" description="Cytochrome c" evidence="5">
    <location>
        <begin position="734"/>
        <end position="869"/>
    </location>
</feature>
<evidence type="ECO:0000313" key="7">
    <source>
        <dbReference type="Proteomes" id="UP000223913"/>
    </source>
</evidence>
<dbReference type="Pfam" id="PF23500">
    <property type="entry name" value="DUF7133"/>
    <property type="match status" value="1"/>
</dbReference>
<evidence type="ECO:0000256" key="3">
    <source>
        <dbReference type="ARBA" id="ARBA00023004"/>
    </source>
</evidence>
<dbReference type="RefSeq" id="WP_099149229.1">
    <property type="nucleotide sequence ID" value="NZ_PDUD01000010.1"/>
</dbReference>
<evidence type="ECO:0000259" key="5">
    <source>
        <dbReference type="PROSITE" id="PS51007"/>
    </source>
</evidence>
<dbReference type="SUPFAM" id="SSF50952">
    <property type="entry name" value="Soluble quinoprotein glucose dehydrogenase"/>
    <property type="match status" value="1"/>
</dbReference>
<dbReference type="InterPro" id="IPR009056">
    <property type="entry name" value="Cyt_c-like_dom"/>
</dbReference>
<dbReference type="GO" id="GO:0046872">
    <property type="term" value="F:metal ion binding"/>
    <property type="evidence" value="ECO:0007669"/>
    <property type="project" value="UniProtKB-KW"/>
</dbReference>
<proteinExistence type="predicted"/>
<dbReference type="NCBIfam" id="TIGR02603">
    <property type="entry name" value="CxxCH_TIGR02603"/>
    <property type="match status" value="1"/>
</dbReference>
<dbReference type="AlphaFoldDB" id="A0A2D0NGK0"/>
<sequence length="869" mass="95091">MQHRTQISPLPCFLFFLVVLSACRESGSETTTPQYSLSVSDDHLTLELIDEAPDIMTPIGLTIDPADALFLLESHTHTPPKDYPGPAFDRIKKGMDQDGDGSPESWQIYADSISDGMNLAAGPDGTIYLACKDLVAAFRDENGDGQSDRVDTLLYMKAGGDIYDHAGIMGVTLSSDGWLYVSRGNTGGLAWEMTAADGTTLSNYGDGGNVVRLTADGGRLEEVATGFWNPFDIQFTANGHLMLTDNDPDSRGPNRLIDLVYGGDYGYKSLYGGSGIHPFLAWNGELPGTLPYAAPLGEAPCGLIDAGFTNFGPDYRDHILAAVWEENSIVKIPLGEDGQMAGPTEILVKGDSTFHPVAFATNSRGELFFTDWVVRQYPNHRQGRLWKLSSDDQQTPAISRQEAIAGGANNWIYRSVDPGDPSGLESALKSDDPYTRAVARKFLSRPEYTDRVTAWLVGNDDDLKLQALLTLFHNGERVDASVLAGLLRNDQENIRNTALKYIALRSRSDLYDQVNAALPDGYITPALFASYLAAVRHLQPNFIEQYQNKARRLAKQLERRLPDGFLLDILQNTELPAPIRAAVLPQLDLQEVDPALLVDLLENGAPSIQMALLQLFTRKPVAEAIAGIQRIAANPAVDPELRNLALLSLSYQSGDHCGFVADLLPQATPELAQIGLRYLCRCRENTTIQNQITAFLQDQPEAVTEVWRACDGLASDASRPASSDAWLAAIDGSGRADRGKWVFYSRKAQCQNCHMVDEWGSDFGPALSNIGSSKSKVQLLTAILEPSAEISPEWQGWYITDAEGKTHYGRQIDVGLNNAELLLASGEFVTYERPQSYGMAPTSLMPDGLENQLSVSEMNDLIAYLLSLR</sequence>
<keyword evidence="3 4" id="KW-0408">Iron</keyword>
<evidence type="ECO:0000313" key="6">
    <source>
        <dbReference type="EMBL" id="PHN07299.1"/>
    </source>
</evidence>
<dbReference type="NCBIfam" id="TIGR02604">
    <property type="entry name" value="Piru_Ver_Nterm"/>
    <property type="match status" value="1"/>
</dbReference>
<name>A0A2D0NGK0_FLAN2</name>
<dbReference type="InterPro" id="IPR055557">
    <property type="entry name" value="DUF7133"/>
</dbReference>
<gene>
    <name evidence="6" type="ORF">CRP01_06620</name>
</gene>
<keyword evidence="1 4" id="KW-0349">Heme</keyword>